<dbReference type="EMBL" id="JACHEB010000001">
    <property type="protein sequence ID" value="MBB5326802.1"/>
    <property type="molecule type" value="Genomic_DNA"/>
</dbReference>
<reference evidence="1 2" key="1">
    <citation type="submission" date="2020-08" db="EMBL/GenBank/DDBJ databases">
        <title>Genomic Encyclopedia of Type Strains, Phase IV (KMG-V): Genome sequencing to study the core and pangenomes of soil and plant-associated prokaryotes.</title>
        <authorList>
            <person name="Whitman W."/>
        </authorList>
    </citation>
    <scope>NUCLEOTIDE SEQUENCE [LARGE SCALE GENOMIC DNA]</scope>
    <source>
        <strain evidence="1 2">X5P2</strain>
    </source>
</reference>
<keyword evidence="2" id="KW-1185">Reference proteome</keyword>
<evidence type="ECO:0000313" key="1">
    <source>
        <dbReference type="EMBL" id="MBB5326802.1"/>
    </source>
</evidence>
<dbReference type="Proteomes" id="UP000535182">
    <property type="component" value="Unassembled WGS sequence"/>
</dbReference>
<name>A0A9X0QAJ2_9BACT</name>
<proteinExistence type="predicted"/>
<comment type="caution">
    <text evidence="1">The sequence shown here is derived from an EMBL/GenBank/DDBJ whole genome shotgun (WGS) entry which is preliminary data.</text>
</comment>
<organism evidence="1 2">
    <name type="scientific">Tunturiibacter gelidiferens</name>
    <dbReference type="NCBI Taxonomy" id="3069689"/>
    <lineage>
        <taxon>Bacteria</taxon>
        <taxon>Pseudomonadati</taxon>
        <taxon>Acidobacteriota</taxon>
        <taxon>Terriglobia</taxon>
        <taxon>Terriglobales</taxon>
        <taxon>Acidobacteriaceae</taxon>
        <taxon>Tunturiibacter</taxon>
    </lineage>
</organism>
<evidence type="ECO:0000313" key="2">
    <source>
        <dbReference type="Proteomes" id="UP000535182"/>
    </source>
</evidence>
<protein>
    <submittedName>
        <fullName evidence="1">Uncharacterized protein</fullName>
    </submittedName>
</protein>
<sequence>MVRLWCFAWLAWCFSRHFFRLEKYANFSNFIFLPGAIRCIFSVFKKEVGVVDGFSMTRVITIG</sequence>
<dbReference type="AlphaFoldDB" id="A0A9X0QAJ2"/>
<accession>A0A9X0QAJ2</accession>
<gene>
    <name evidence="1" type="ORF">HDF14_000396</name>
</gene>